<dbReference type="Gene3D" id="3.30.310.80">
    <property type="entry name" value="Kinase associated domain 1, KA1"/>
    <property type="match status" value="1"/>
</dbReference>
<evidence type="ECO:0000256" key="7">
    <source>
        <dbReference type="ARBA" id="ARBA00022741"/>
    </source>
</evidence>
<evidence type="ECO:0000256" key="13">
    <source>
        <dbReference type="ARBA" id="ARBA00047899"/>
    </source>
</evidence>
<evidence type="ECO:0000256" key="5">
    <source>
        <dbReference type="ARBA" id="ARBA00022553"/>
    </source>
</evidence>
<dbReference type="GO" id="GO:0042995">
    <property type="term" value="C:cell projection"/>
    <property type="evidence" value="ECO:0007669"/>
    <property type="project" value="UniProtKB-SubCell"/>
</dbReference>
<evidence type="ECO:0000256" key="4">
    <source>
        <dbReference type="ARBA" id="ARBA00022527"/>
    </source>
</evidence>
<evidence type="ECO:0000256" key="1">
    <source>
        <dbReference type="ARBA" id="ARBA00004316"/>
    </source>
</evidence>
<evidence type="ECO:0000256" key="14">
    <source>
        <dbReference type="ARBA" id="ARBA00048679"/>
    </source>
</evidence>
<feature type="compositionally biased region" description="Polar residues" evidence="15">
    <location>
        <begin position="434"/>
        <end position="448"/>
    </location>
</feature>
<keyword evidence="20" id="KW-1185">Reference proteome</keyword>
<dbReference type="Ensembl" id="ENSCCRT00000116620.1">
    <property type="protein sequence ID" value="ENSCCRP00000102121.1"/>
    <property type="gene ID" value="ENSCCRG00000069640.1"/>
</dbReference>
<dbReference type="FunFam" id="3.30.310.80:FF:000001">
    <property type="entry name" value="Non-specific serine/threonine protein kinase"/>
    <property type="match status" value="1"/>
</dbReference>
<feature type="compositionally biased region" description="Polar residues" evidence="15">
    <location>
        <begin position="501"/>
        <end position="514"/>
    </location>
</feature>
<dbReference type="InterPro" id="IPR000719">
    <property type="entry name" value="Prot_kinase_dom"/>
</dbReference>
<dbReference type="Gene3D" id="1.10.510.10">
    <property type="entry name" value="Transferase(Phosphotransferase) domain 1"/>
    <property type="match status" value="1"/>
</dbReference>
<dbReference type="EC" id="2.7.11.1" evidence="3"/>
<dbReference type="GeneTree" id="ENSGT00940000155031"/>
<dbReference type="InterPro" id="IPR028375">
    <property type="entry name" value="KA1/Ssp2_C"/>
</dbReference>
<dbReference type="FunFam" id="1.10.8.10:FF:000005">
    <property type="entry name" value="Non-specific serine/threonine protein kinase"/>
    <property type="match status" value="1"/>
</dbReference>
<dbReference type="GO" id="GO:0050321">
    <property type="term" value="F:tau-protein kinase activity"/>
    <property type="evidence" value="ECO:0007669"/>
    <property type="project" value="TreeGrafter"/>
</dbReference>
<dbReference type="GO" id="GO:0005524">
    <property type="term" value="F:ATP binding"/>
    <property type="evidence" value="ECO:0007669"/>
    <property type="project" value="UniProtKB-KW"/>
</dbReference>
<name>A0A9J7X7G1_CYPCA</name>
<organism evidence="19 20">
    <name type="scientific">Cyprinus carpio carpio</name>
    <dbReference type="NCBI Taxonomy" id="630221"/>
    <lineage>
        <taxon>Eukaryota</taxon>
        <taxon>Metazoa</taxon>
        <taxon>Chordata</taxon>
        <taxon>Craniata</taxon>
        <taxon>Vertebrata</taxon>
        <taxon>Euteleostomi</taxon>
        <taxon>Actinopterygii</taxon>
        <taxon>Neopterygii</taxon>
        <taxon>Teleostei</taxon>
        <taxon>Ostariophysi</taxon>
        <taxon>Cypriniformes</taxon>
        <taxon>Cyprinidae</taxon>
        <taxon>Cyprininae</taxon>
        <taxon>Cyprinus</taxon>
    </lineage>
</organism>
<dbReference type="InterPro" id="IPR015940">
    <property type="entry name" value="UBA"/>
</dbReference>
<comment type="similarity">
    <text evidence="2">Belongs to the protein kinase superfamily. CAMK Ser/Thr protein kinase family. SNF1 subfamily.</text>
</comment>
<keyword evidence="4" id="KW-0723">Serine/threonine-protein kinase</keyword>
<keyword evidence="7" id="KW-0547">Nucleotide-binding</keyword>
<feature type="compositionally biased region" description="Polar residues" evidence="15">
    <location>
        <begin position="407"/>
        <end position="427"/>
    </location>
</feature>
<feature type="compositionally biased region" description="Polar residues" evidence="15">
    <location>
        <begin position="549"/>
        <end position="559"/>
    </location>
</feature>
<evidence type="ECO:0000256" key="15">
    <source>
        <dbReference type="SAM" id="MobiDB-lite"/>
    </source>
</evidence>
<evidence type="ECO:0000259" key="16">
    <source>
        <dbReference type="PROSITE" id="PS50011"/>
    </source>
</evidence>
<comment type="catalytic activity">
    <reaction evidence="13">
        <text>L-threonyl-[protein] + ATP = O-phospho-L-threonyl-[protein] + ADP + H(+)</text>
        <dbReference type="Rhea" id="RHEA:46608"/>
        <dbReference type="Rhea" id="RHEA-COMP:11060"/>
        <dbReference type="Rhea" id="RHEA-COMP:11605"/>
        <dbReference type="ChEBI" id="CHEBI:15378"/>
        <dbReference type="ChEBI" id="CHEBI:30013"/>
        <dbReference type="ChEBI" id="CHEBI:30616"/>
        <dbReference type="ChEBI" id="CHEBI:61977"/>
        <dbReference type="ChEBI" id="CHEBI:456216"/>
        <dbReference type="EC" id="2.7.11.1"/>
    </reaction>
</comment>
<dbReference type="PROSITE" id="PS50030">
    <property type="entry name" value="UBA"/>
    <property type="match status" value="1"/>
</dbReference>
<evidence type="ECO:0000256" key="8">
    <source>
        <dbReference type="ARBA" id="ARBA00022777"/>
    </source>
</evidence>
<dbReference type="PANTHER" id="PTHR24346:SF56">
    <property type="entry name" value="SERINE_THREONINE-PROTEIN KINASE MARK2"/>
    <property type="match status" value="1"/>
</dbReference>
<dbReference type="PROSITE" id="PS50011">
    <property type="entry name" value="PROTEIN_KINASE_DOM"/>
    <property type="match status" value="1"/>
</dbReference>
<evidence type="ECO:0000256" key="11">
    <source>
        <dbReference type="ARBA" id="ARBA00037391"/>
    </source>
</evidence>
<evidence type="ECO:0000256" key="10">
    <source>
        <dbReference type="ARBA" id="ARBA00023273"/>
    </source>
</evidence>
<feature type="region of interest" description="Disordered" evidence="15">
    <location>
        <begin position="330"/>
        <end position="565"/>
    </location>
</feature>
<dbReference type="SUPFAM" id="SSF56112">
    <property type="entry name" value="Protein kinase-like (PK-like)"/>
    <property type="match status" value="1"/>
</dbReference>
<feature type="domain" description="Protein kinase" evidence="16">
    <location>
        <begin position="17"/>
        <end position="255"/>
    </location>
</feature>
<evidence type="ECO:0000256" key="6">
    <source>
        <dbReference type="ARBA" id="ARBA00022679"/>
    </source>
</evidence>
<comment type="catalytic activity">
    <reaction evidence="14">
        <text>L-seryl-[protein] + ATP = O-phospho-L-seryl-[protein] + ADP + H(+)</text>
        <dbReference type="Rhea" id="RHEA:17989"/>
        <dbReference type="Rhea" id="RHEA-COMP:9863"/>
        <dbReference type="Rhea" id="RHEA-COMP:11604"/>
        <dbReference type="ChEBI" id="CHEBI:15378"/>
        <dbReference type="ChEBI" id="CHEBI:29999"/>
        <dbReference type="ChEBI" id="CHEBI:30616"/>
        <dbReference type="ChEBI" id="CHEBI:83421"/>
        <dbReference type="ChEBI" id="CHEBI:456216"/>
        <dbReference type="EC" id="2.7.11.1"/>
    </reaction>
</comment>
<feature type="domain" description="UBA" evidence="17">
    <location>
        <begin position="274"/>
        <end position="313"/>
    </location>
</feature>
<dbReference type="GO" id="GO:0000226">
    <property type="term" value="P:microtubule cytoskeleton organization"/>
    <property type="evidence" value="ECO:0007669"/>
    <property type="project" value="TreeGrafter"/>
</dbReference>
<dbReference type="SMART" id="SM00165">
    <property type="entry name" value="UBA"/>
    <property type="match status" value="1"/>
</dbReference>
<dbReference type="Proteomes" id="UP001108240">
    <property type="component" value="Unplaced"/>
</dbReference>
<feature type="domain" description="KA1" evidence="18">
    <location>
        <begin position="681"/>
        <end position="730"/>
    </location>
</feature>
<dbReference type="InterPro" id="IPR001772">
    <property type="entry name" value="KA1_dom"/>
</dbReference>
<dbReference type="InterPro" id="IPR008271">
    <property type="entry name" value="Ser/Thr_kinase_AS"/>
</dbReference>
<evidence type="ECO:0000256" key="9">
    <source>
        <dbReference type="ARBA" id="ARBA00022840"/>
    </source>
</evidence>
<protein>
    <recommendedName>
        <fullName evidence="3">non-specific serine/threonine protein kinase</fullName>
        <ecNumber evidence="3">2.7.11.1</ecNumber>
    </recommendedName>
</protein>
<dbReference type="Gene3D" id="3.30.200.20">
    <property type="entry name" value="Phosphorylase Kinase, domain 1"/>
    <property type="match status" value="2"/>
</dbReference>
<dbReference type="Pfam" id="PF00069">
    <property type="entry name" value="Pkinase"/>
    <property type="match status" value="1"/>
</dbReference>
<evidence type="ECO:0000256" key="3">
    <source>
        <dbReference type="ARBA" id="ARBA00012513"/>
    </source>
</evidence>
<dbReference type="Gene3D" id="1.10.8.10">
    <property type="entry name" value="DNA helicase RuvA subunit, C-terminal domain"/>
    <property type="match status" value="1"/>
</dbReference>
<keyword evidence="9" id="KW-0067">ATP-binding</keyword>
<dbReference type="SUPFAM" id="SSF103243">
    <property type="entry name" value="KA1-like"/>
    <property type="match status" value="1"/>
</dbReference>
<reference evidence="19" key="1">
    <citation type="submission" date="2025-08" db="UniProtKB">
        <authorList>
            <consortium name="Ensembl"/>
        </authorList>
    </citation>
    <scope>IDENTIFICATION</scope>
</reference>
<evidence type="ECO:0000256" key="2">
    <source>
        <dbReference type="ARBA" id="ARBA00006234"/>
    </source>
</evidence>
<evidence type="ECO:0000259" key="17">
    <source>
        <dbReference type="PROSITE" id="PS50030"/>
    </source>
</evidence>
<keyword evidence="10" id="KW-0966">Cell projection</keyword>
<dbReference type="AlphaFoldDB" id="A0A9J7X7G1"/>
<accession>A0A9J7X7G1</accession>
<keyword evidence="5" id="KW-0597">Phosphoprotein</keyword>
<dbReference type="GO" id="GO:0005737">
    <property type="term" value="C:cytoplasm"/>
    <property type="evidence" value="ECO:0007669"/>
    <property type="project" value="TreeGrafter"/>
</dbReference>
<comment type="subcellular location">
    <subcellularLocation>
        <location evidence="1">Cell projection</location>
    </subcellularLocation>
</comment>
<keyword evidence="6" id="KW-0808">Transferase</keyword>
<dbReference type="GO" id="GO:0035556">
    <property type="term" value="P:intracellular signal transduction"/>
    <property type="evidence" value="ECO:0007669"/>
    <property type="project" value="TreeGrafter"/>
</dbReference>
<dbReference type="PANTHER" id="PTHR24346">
    <property type="entry name" value="MAP/MICROTUBULE AFFINITY-REGULATING KINASE"/>
    <property type="match status" value="1"/>
</dbReference>
<proteinExistence type="inferred from homology"/>
<dbReference type="PROSITE" id="PS50032">
    <property type="entry name" value="KA1"/>
    <property type="match status" value="1"/>
</dbReference>
<evidence type="ECO:0000256" key="12">
    <source>
        <dbReference type="ARBA" id="ARBA00038181"/>
    </source>
</evidence>
<evidence type="ECO:0000259" key="18">
    <source>
        <dbReference type="PROSITE" id="PS50032"/>
    </source>
</evidence>
<dbReference type="SMART" id="SM00220">
    <property type="entry name" value="S_TKc"/>
    <property type="match status" value="1"/>
</dbReference>
<dbReference type="InterPro" id="IPR011009">
    <property type="entry name" value="Kinase-like_dom_sf"/>
</dbReference>
<feature type="region of interest" description="Disordered" evidence="15">
    <location>
        <begin position="586"/>
        <end position="635"/>
    </location>
</feature>
<evidence type="ECO:0000313" key="19">
    <source>
        <dbReference type="Ensembl" id="ENSCCRP00000102121.1"/>
    </source>
</evidence>
<dbReference type="Pfam" id="PF00627">
    <property type="entry name" value="UBA"/>
    <property type="match status" value="1"/>
</dbReference>
<comment type="similarity">
    <text evidence="12">Belongs to the protein kinase superfamily. CAMK Ser/Thr protein kinase family. Smok subfamily.</text>
</comment>
<dbReference type="CDD" id="cd14406">
    <property type="entry name" value="UBA_MARK2"/>
    <property type="match status" value="1"/>
</dbReference>
<dbReference type="Pfam" id="PF02149">
    <property type="entry name" value="KA1"/>
    <property type="match status" value="1"/>
</dbReference>
<evidence type="ECO:0000313" key="20">
    <source>
        <dbReference type="Proteomes" id="UP001108240"/>
    </source>
</evidence>
<dbReference type="FunFam" id="1.10.510.10:FF:000002">
    <property type="entry name" value="Non-specific serine/threonine protein kinase"/>
    <property type="match status" value="1"/>
</dbReference>
<reference evidence="19" key="2">
    <citation type="submission" date="2025-09" db="UniProtKB">
        <authorList>
            <consortium name="Ensembl"/>
        </authorList>
    </citation>
    <scope>IDENTIFICATION</scope>
</reference>
<sequence length="730" mass="80952">GRNVVPTVDDNPHIGNYRLLKTIGKGNFAKVKLARHILTSKEVTRSPVLLHVLICDHLSFSPPVKLFEVIETDKTLYLIMEYASGGEVFDYLVAHGRMKEKEARAKFRQIVSAVQYCHQKCIVHRDLKAENLLLDADMNIKIADFGFSNEFTVGNKLDTFCGSPPYAAPELFQGKKYDGPEVDVWSLGVILYTLVSGSLPFDGQNLKELRERVLRGKYRIPFYMSTDCENLLKKFLILNPTKRGSLEQIMKDRWMNVGHEDEELKPYIQPQPDYKDPRRTDIMLQMGFSQEEIEESLIKQKYNEIMATYLLLDYRNSELDEGVNLLLKPRPGSDLTNSNGPSPPHMVQRSVSSTQKPVRRSTDQGSYSKRPQGENKHRVEDSGRKGSSSSTKVPPSPVITSERKKSSTPSTNSILSTGTSRSRNSPVSERATLGVQNGKDSLNTPGSRASTASAGAVLSSSSSTRTRHHKSLSTSAHPCPADLHSHRPSDPPQRAPGASPSAHNISSAAGTDRTNFPRGVPTRNTFHLGQQRGARDQQGSPYHGAPASPSLSHGNSQQRRPAASGIFSKLTSKFVRRNLSLRFPRRSMLSSAEKSEKTSVGPEDDNKDSSSSPGGGTPPAAPMSSLKDQAKPRSLRFTWSMKTTSSMDPGDMMKEIRKVLDANSCEYELRETYMLLCLAGNPARDDFVQWEMEVCKLPRLSLNGVRFKRISGSSIAFKNIASKIANELKL</sequence>
<feature type="compositionally biased region" description="Low complexity" evidence="15">
    <location>
        <begin position="449"/>
        <end position="464"/>
    </location>
</feature>
<keyword evidence="8" id="KW-0418">Kinase</keyword>
<comment type="function">
    <text evidence="11">May play a role in sperm motility, especially in the regulation of flagellar function.</text>
</comment>
<dbReference type="PROSITE" id="PS00108">
    <property type="entry name" value="PROTEIN_KINASE_ST"/>
    <property type="match status" value="1"/>
</dbReference>
<feature type="compositionally biased region" description="Basic and acidic residues" evidence="15">
    <location>
        <begin position="371"/>
        <end position="384"/>
    </location>
</feature>